<feature type="domain" description="MaoC-like" evidence="2">
    <location>
        <begin position="26"/>
        <end position="107"/>
    </location>
</feature>
<dbReference type="PANTHER" id="PTHR43437">
    <property type="entry name" value="HYDROXYACYL-THIOESTER DEHYDRATASE TYPE 2, MITOCHONDRIAL-RELATED"/>
    <property type="match status" value="1"/>
</dbReference>
<evidence type="ECO:0000313" key="4">
    <source>
        <dbReference type="Proteomes" id="UP000334820"/>
    </source>
</evidence>
<dbReference type="SUPFAM" id="SSF54637">
    <property type="entry name" value="Thioesterase/thiol ester dehydrase-isomerase"/>
    <property type="match status" value="1"/>
</dbReference>
<keyword evidence="4" id="KW-1185">Reference proteome</keyword>
<evidence type="ECO:0000259" key="2">
    <source>
        <dbReference type="Pfam" id="PF01575"/>
    </source>
</evidence>
<evidence type="ECO:0000256" key="1">
    <source>
        <dbReference type="SAM" id="MobiDB-lite"/>
    </source>
</evidence>
<dbReference type="EMBL" id="BKZV01000001">
    <property type="protein sequence ID" value="GER82587.1"/>
    <property type="molecule type" value="Genomic_DNA"/>
</dbReference>
<feature type="region of interest" description="Disordered" evidence="1">
    <location>
        <begin position="133"/>
        <end position="152"/>
    </location>
</feature>
<dbReference type="AlphaFoldDB" id="A0A5J4K7G0"/>
<evidence type="ECO:0000313" key="3">
    <source>
        <dbReference type="EMBL" id="GER82587.1"/>
    </source>
</evidence>
<name>A0A5J4K7G0_9CHLR</name>
<dbReference type="Proteomes" id="UP000334820">
    <property type="component" value="Unassembled WGS sequence"/>
</dbReference>
<sequence length="152" mass="16798">MPAARSKESMENKSQRPLQVGDVLSHERTFSAEDIRLFAELSGDKGHHHMQPDAQGRLMVQGLLTASIPTKLGGDLNFIARSMQMEFLRPVFAGDRIRCEMTVSRLEPGDGYLSLELVSVCRNQHGKEVLRGSAQGIIRQAPEPASPDTDRS</sequence>
<comment type="caution">
    <text evidence="3">The sequence shown here is derived from an EMBL/GenBank/DDBJ whole genome shotgun (WGS) entry which is preliminary data.</text>
</comment>
<proteinExistence type="predicted"/>
<reference evidence="3 4" key="1">
    <citation type="journal article" date="2019" name="Int. J. Syst. Evol. Microbiol.">
        <title>Thermogemmatispora aurantia sp. nov. and Thermogemmatispora argillosa sp. nov., within the class Ktedonobacteria, and emended description of the genus Thermogemmatispora.</title>
        <authorList>
            <person name="Zheng Y."/>
            <person name="Wang C.M."/>
            <person name="Sakai Y."/>
            <person name="Abe K."/>
            <person name="Yokota A."/>
            <person name="Yabe S."/>
        </authorList>
    </citation>
    <scope>NUCLEOTIDE SEQUENCE [LARGE SCALE GENOMIC DNA]</scope>
    <source>
        <strain evidence="3 4">A1-2</strain>
    </source>
</reference>
<dbReference type="GO" id="GO:0006633">
    <property type="term" value="P:fatty acid biosynthetic process"/>
    <property type="evidence" value="ECO:0007669"/>
    <property type="project" value="TreeGrafter"/>
</dbReference>
<dbReference type="Gene3D" id="3.10.129.10">
    <property type="entry name" value="Hotdog Thioesterase"/>
    <property type="match status" value="1"/>
</dbReference>
<protein>
    <submittedName>
        <fullName evidence="3">Enoyl-CoA hydratase</fullName>
    </submittedName>
</protein>
<accession>A0A5J4K7G0</accession>
<dbReference type="Pfam" id="PF01575">
    <property type="entry name" value="MaoC_dehydratas"/>
    <property type="match status" value="1"/>
</dbReference>
<organism evidence="3 4">
    <name type="scientific">Thermogemmatispora aurantia</name>
    <dbReference type="NCBI Taxonomy" id="2045279"/>
    <lineage>
        <taxon>Bacteria</taxon>
        <taxon>Bacillati</taxon>
        <taxon>Chloroflexota</taxon>
        <taxon>Ktedonobacteria</taxon>
        <taxon>Thermogemmatisporales</taxon>
        <taxon>Thermogemmatisporaceae</taxon>
        <taxon>Thermogemmatispora</taxon>
    </lineage>
</organism>
<dbReference type="GO" id="GO:0019171">
    <property type="term" value="F:(3R)-hydroxyacyl-[acyl-carrier-protein] dehydratase activity"/>
    <property type="evidence" value="ECO:0007669"/>
    <property type="project" value="TreeGrafter"/>
</dbReference>
<dbReference type="PANTHER" id="PTHR43437:SF3">
    <property type="entry name" value="HYDROXYACYL-THIOESTER DEHYDRATASE TYPE 2, MITOCHONDRIAL"/>
    <property type="match status" value="1"/>
</dbReference>
<gene>
    <name evidence="3" type="primary">maoC_2</name>
    <name evidence="3" type="ORF">KTAU_12240</name>
</gene>
<dbReference type="CDD" id="cd03449">
    <property type="entry name" value="R_hydratase"/>
    <property type="match status" value="1"/>
</dbReference>
<dbReference type="InterPro" id="IPR050965">
    <property type="entry name" value="UPF0336/Enoyl-CoA_hydratase"/>
</dbReference>
<dbReference type="InterPro" id="IPR002539">
    <property type="entry name" value="MaoC-like_dom"/>
</dbReference>
<dbReference type="InterPro" id="IPR029069">
    <property type="entry name" value="HotDog_dom_sf"/>
</dbReference>